<organism evidence="1 2">
    <name type="scientific">Protea cynaroides</name>
    <dbReference type="NCBI Taxonomy" id="273540"/>
    <lineage>
        <taxon>Eukaryota</taxon>
        <taxon>Viridiplantae</taxon>
        <taxon>Streptophyta</taxon>
        <taxon>Embryophyta</taxon>
        <taxon>Tracheophyta</taxon>
        <taxon>Spermatophyta</taxon>
        <taxon>Magnoliopsida</taxon>
        <taxon>Proteales</taxon>
        <taxon>Proteaceae</taxon>
        <taxon>Protea</taxon>
    </lineage>
</organism>
<accession>A0A9Q0QPB3</accession>
<evidence type="ECO:0000313" key="1">
    <source>
        <dbReference type="EMBL" id="KAJ4966734.1"/>
    </source>
</evidence>
<name>A0A9Q0QPB3_9MAGN</name>
<keyword evidence="2" id="KW-1185">Reference proteome</keyword>
<reference evidence="1" key="1">
    <citation type="journal article" date="2023" name="Plant J.">
        <title>The genome of the king protea, Protea cynaroides.</title>
        <authorList>
            <person name="Chang J."/>
            <person name="Duong T.A."/>
            <person name="Schoeman C."/>
            <person name="Ma X."/>
            <person name="Roodt D."/>
            <person name="Barker N."/>
            <person name="Li Z."/>
            <person name="Van de Peer Y."/>
            <person name="Mizrachi E."/>
        </authorList>
    </citation>
    <scope>NUCLEOTIDE SEQUENCE</scope>
    <source>
        <tissue evidence="1">Young leaves</tissue>
    </source>
</reference>
<protein>
    <submittedName>
        <fullName evidence="1">Uncharacterized protein</fullName>
    </submittedName>
</protein>
<evidence type="ECO:0000313" key="2">
    <source>
        <dbReference type="Proteomes" id="UP001141806"/>
    </source>
</evidence>
<sequence length="83" mass="9099">MDLMLGVAELHTPEAVAAVESAMVGSQQAYWRHIDGDSELQASVHFKNDWIRLHGARIDTDHVLDMAGNEEGEIGGRKKGDTL</sequence>
<dbReference type="Proteomes" id="UP001141806">
    <property type="component" value="Unassembled WGS sequence"/>
</dbReference>
<proteinExistence type="predicted"/>
<dbReference type="EMBL" id="JAMYWD010000007">
    <property type="protein sequence ID" value="KAJ4966734.1"/>
    <property type="molecule type" value="Genomic_DNA"/>
</dbReference>
<gene>
    <name evidence="1" type="ORF">NE237_018583</name>
</gene>
<comment type="caution">
    <text evidence="1">The sequence shown here is derived from an EMBL/GenBank/DDBJ whole genome shotgun (WGS) entry which is preliminary data.</text>
</comment>
<dbReference type="AlphaFoldDB" id="A0A9Q0QPB3"/>